<reference evidence="11" key="1">
    <citation type="journal article" date="2021" name="Genome Biol. Evol.">
        <title>The assembled and annotated genome of the fairy-ring fungus Marasmius oreades.</title>
        <authorList>
            <person name="Hiltunen M."/>
            <person name="Ament-Velasquez S.L."/>
            <person name="Johannesson H."/>
        </authorList>
    </citation>
    <scope>NUCLEOTIDE SEQUENCE</scope>
    <source>
        <strain evidence="11">03SP1</strain>
    </source>
</reference>
<dbReference type="Pfam" id="PF04777">
    <property type="entry name" value="Evr1_Alr"/>
    <property type="match status" value="1"/>
</dbReference>
<dbReference type="GO" id="GO:0016971">
    <property type="term" value="F:flavin-dependent sulfhydryl oxidase activity"/>
    <property type="evidence" value="ECO:0007669"/>
    <property type="project" value="InterPro"/>
</dbReference>
<evidence type="ECO:0000256" key="2">
    <source>
        <dbReference type="ARBA" id="ARBA00004569"/>
    </source>
</evidence>
<keyword evidence="5 8" id="KW-0560">Oxidoreductase</keyword>
<name>A0A9P7UVW5_9AGAR</name>
<comment type="subcellular location">
    <subcellularLocation>
        <location evidence="2">Mitochondrion intermembrane space</location>
    </subcellularLocation>
</comment>
<dbReference type="KEGG" id="more:E1B28_007624"/>
<dbReference type="OrthoDB" id="17199at2759"/>
<evidence type="ECO:0000256" key="3">
    <source>
        <dbReference type="ARBA" id="ARBA00022630"/>
    </source>
</evidence>
<feature type="compositionally biased region" description="Polar residues" evidence="9">
    <location>
        <begin position="59"/>
        <end position="72"/>
    </location>
</feature>
<dbReference type="GO" id="GO:0005758">
    <property type="term" value="C:mitochondrial intermembrane space"/>
    <property type="evidence" value="ECO:0007669"/>
    <property type="project" value="UniProtKB-SubCell"/>
</dbReference>
<organism evidence="11 12">
    <name type="scientific">Marasmius oreades</name>
    <name type="common">fairy-ring Marasmius</name>
    <dbReference type="NCBI Taxonomy" id="181124"/>
    <lineage>
        <taxon>Eukaryota</taxon>
        <taxon>Fungi</taxon>
        <taxon>Dikarya</taxon>
        <taxon>Basidiomycota</taxon>
        <taxon>Agaricomycotina</taxon>
        <taxon>Agaricomycetes</taxon>
        <taxon>Agaricomycetidae</taxon>
        <taxon>Agaricales</taxon>
        <taxon>Marasmiineae</taxon>
        <taxon>Marasmiaceae</taxon>
        <taxon>Marasmius</taxon>
    </lineage>
</organism>
<evidence type="ECO:0000256" key="5">
    <source>
        <dbReference type="ARBA" id="ARBA00023002"/>
    </source>
</evidence>
<dbReference type="InterPro" id="IPR036774">
    <property type="entry name" value="ERV/ALR_sulphydryl_oxid_sf"/>
</dbReference>
<comment type="catalytic activity">
    <reaction evidence="8">
        <text>2 R'C(R)SH + O2 = R'C(R)S-S(R)CR' + H2O2</text>
        <dbReference type="Rhea" id="RHEA:17357"/>
        <dbReference type="ChEBI" id="CHEBI:15379"/>
        <dbReference type="ChEBI" id="CHEBI:16240"/>
        <dbReference type="ChEBI" id="CHEBI:16520"/>
        <dbReference type="ChEBI" id="CHEBI:17412"/>
        <dbReference type="EC" id="1.8.3.2"/>
    </reaction>
</comment>
<dbReference type="EMBL" id="CM032184">
    <property type="protein sequence ID" value="KAG7093994.1"/>
    <property type="molecule type" value="Genomic_DNA"/>
</dbReference>
<evidence type="ECO:0000256" key="6">
    <source>
        <dbReference type="ARBA" id="ARBA00023128"/>
    </source>
</evidence>
<dbReference type="PROSITE" id="PS51324">
    <property type="entry name" value="ERV_ALR"/>
    <property type="match status" value="1"/>
</dbReference>
<dbReference type="GO" id="GO:0050660">
    <property type="term" value="F:flavin adenine dinucleotide binding"/>
    <property type="evidence" value="ECO:0007669"/>
    <property type="project" value="TreeGrafter"/>
</dbReference>
<dbReference type="FunFam" id="1.20.120.310:FF:000003">
    <property type="entry name" value="Sulfhydryl oxidase"/>
    <property type="match status" value="1"/>
</dbReference>
<protein>
    <recommendedName>
        <fullName evidence="8">Sulfhydryl oxidase</fullName>
        <ecNumber evidence="8">1.8.3.2</ecNumber>
    </recommendedName>
</protein>
<evidence type="ECO:0000256" key="7">
    <source>
        <dbReference type="ARBA" id="ARBA00023157"/>
    </source>
</evidence>
<evidence type="ECO:0000313" key="11">
    <source>
        <dbReference type="EMBL" id="KAG7093994.1"/>
    </source>
</evidence>
<evidence type="ECO:0000259" key="10">
    <source>
        <dbReference type="PROSITE" id="PS51324"/>
    </source>
</evidence>
<proteinExistence type="predicted"/>
<dbReference type="InterPro" id="IPR039799">
    <property type="entry name" value="ALR/ERV"/>
</dbReference>
<comment type="caution">
    <text evidence="11">The sequence shown here is derived from an EMBL/GenBank/DDBJ whole genome shotgun (WGS) entry which is preliminary data.</text>
</comment>
<keyword evidence="6" id="KW-0496">Mitochondrion</keyword>
<dbReference type="Proteomes" id="UP001049176">
    <property type="component" value="Chromosome 4"/>
</dbReference>
<keyword evidence="12" id="KW-1185">Reference proteome</keyword>
<dbReference type="Gene3D" id="1.20.120.310">
    <property type="entry name" value="ERV/ALR sulfhydryl oxidase domain"/>
    <property type="match status" value="1"/>
</dbReference>
<feature type="domain" description="ERV/ALR sulfhydryl oxidase" evidence="10">
    <location>
        <begin position="81"/>
        <end position="183"/>
    </location>
</feature>
<comment type="cofactor">
    <cofactor evidence="1 8">
        <name>FAD</name>
        <dbReference type="ChEBI" id="CHEBI:57692"/>
    </cofactor>
</comment>
<evidence type="ECO:0000256" key="1">
    <source>
        <dbReference type="ARBA" id="ARBA00001974"/>
    </source>
</evidence>
<accession>A0A9P7UVW5</accession>
<evidence type="ECO:0000256" key="8">
    <source>
        <dbReference type="RuleBase" id="RU371123"/>
    </source>
</evidence>
<dbReference type="SUPFAM" id="SSF69000">
    <property type="entry name" value="FAD-dependent thiol oxidase"/>
    <property type="match status" value="1"/>
</dbReference>
<dbReference type="GeneID" id="66076700"/>
<evidence type="ECO:0000313" key="12">
    <source>
        <dbReference type="Proteomes" id="UP001049176"/>
    </source>
</evidence>
<gene>
    <name evidence="11" type="ORF">E1B28_007624</name>
</gene>
<dbReference type="PANTHER" id="PTHR12645:SF0">
    <property type="entry name" value="FAD-LINKED SULFHYDRYL OXIDASE ALR"/>
    <property type="match status" value="1"/>
</dbReference>
<keyword evidence="4 8" id="KW-0274">FAD</keyword>
<dbReference type="AlphaFoldDB" id="A0A9P7UVW5"/>
<feature type="region of interest" description="Disordered" evidence="9">
    <location>
        <begin position="47"/>
        <end position="85"/>
    </location>
</feature>
<feature type="compositionally biased region" description="Basic and acidic residues" evidence="9">
    <location>
        <begin position="49"/>
        <end position="58"/>
    </location>
</feature>
<evidence type="ECO:0000256" key="9">
    <source>
        <dbReference type="SAM" id="MobiDB-lite"/>
    </source>
</evidence>
<dbReference type="RefSeq" id="XP_043010464.1">
    <property type="nucleotide sequence ID" value="XM_043152378.1"/>
</dbReference>
<dbReference type="EC" id="1.8.3.2" evidence="8"/>
<dbReference type="PANTHER" id="PTHR12645">
    <property type="entry name" value="ALR/ERV"/>
    <property type="match status" value="1"/>
</dbReference>
<sequence>MAEANTDSEEPVVKQTDSTAKVAQLGVVLGPDGKPCKPCTAFRNWRRLQKSEGEEKGKSSTLMAFGPSSSSNEPDRPPAHCPPDVEQLGNATWTFLHSTAAYYPNRPTPNHRANMLLLIRAIPTLYPCSHCADDFGQDVKVNPPDVSSRAGLSKWLCERHNEVNLKLGKKPFDCTLEKLDERWKNGPRDGSCD</sequence>
<keyword evidence="3 8" id="KW-0285">Flavoprotein</keyword>
<dbReference type="InterPro" id="IPR017905">
    <property type="entry name" value="ERV/ALR_sulphydryl_oxidase"/>
</dbReference>
<evidence type="ECO:0000256" key="4">
    <source>
        <dbReference type="ARBA" id="ARBA00022827"/>
    </source>
</evidence>
<keyword evidence="7" id="KW-1015">Disulfide bond</keyword>